<feature type="transmembrane region" description="Helical" evidence="8">
    <location>
        <begin position="141"/>
        <end position="161"/>
    </location>
</feature>
<keyword evidence="6 8" id="KW-1133">Transmembrane helix</keyword>
<dbReference type="Gene3D" id="1.50.10.150">
    <property type="entry name" value="Voltage-dependent anion channel"/>
    <property type="match status" value="1"/>
</dbReference>
<sequence>MMHNSKTWLKNLYPGYFAMTMATGIISIALSMHGYQMLANIFFAITLLTWFGMIFLYTWRLIKFPKAVFDNLLNPQTTFMFFTFVAATNISGMLLYQHGFIVLAIICWVLSFIYWAALMYFGFASLCFAHQDKEVKVVHGGWLILIVGTQSLVILGAQIAGELGQYATYMLVEIHMLWALGMIFYAIFVTLFCYRIFFLNMQSSDYSPLMWVVMGAAAISANAGSNLLLTDPVIQVLVNLRPVVQMLSIMLWTWATWWIPLLVIIGLWQHWYCKVPLRYEPTQWSIIFPLGMYTVATNNLALSAEFTPLLYLSGSMLWVAVISWFGLILFWFHSLTTRHIS</sequence>
<gene>
    <name evidence="9" type="ORF">MNBD_GAMMA01-1812</name>
</gene>
<dbReference type="GO" id="GO:0005886">
    <property type="term" value="C:plasma membrane"/>
    <property type="evidence" value="ECO:0007669"/>
    <property type="project" value="UniProtKB-SubCell"/>
</dbReference>
<dbReference type="InterPro" id="IPR038665">
    <property type="entry name" value="Voltage-dep_anion_channel_sf"/>
</dbReference>
<evidence type="ECO:0000313" key="9">
    <source>
        <dbReference type="EMBL" id="VAW37109.1"/>
    </source>
</evidence>
<evidence type="ECO:0000256" key="2">
    <source>
        <dbReference type="ARBA" id="ARBA00008566"/>
    </source>
</evidence>
<name>A0A3B0VJX1_9ZZZZ</name>
<dbReference type="AlphaFoldDB" id="A0A3B0VJX1"/>
<feature type="transmembrane region" description="Helical" evidence="8">
    <location>
        <begin position="102"/>
        <end position="129"/>
    </location>
</feature>
<keyword evidence="4" id="KW-1003">Cell membrane</keyword>
<feature type="transmembrane region" description="Helical" evidence="8">
    <location>
        <begin position="38"/>
        <end position="59"/>
    </location>
</feature>
<organism evidence="9">
    <name type="scientific">hydrothermal vent metagenome</name>
    <dbReference type="NCBI Taxonomy" id="652676"/>
    <lineage>
        <taxon>unclassified sequences</taxon>
        <taxon>metagenomes</taxon>
        <taxon>ecological metagenomes</taxon>
    </lineage>
</organism>
<reference evidence="9" key="1">
    <citation type="submission" date="2018-06" db="EMBL/GenBank/DDBJ databases">
        <authorList>
            <person name="Zhirakovskaya E."/>
        </authorList>
    </citation>
    <scope>NUCLEOTIDE SEQUENCE</scope>
</reference>
<feature type="transmembrane region" description="Helical" evidence="8">
    <location>
        <begin position="12"/>
        <end position="32"/>
    </location>
</feature>
<evidence type="ECO:0000256" key="1">
    <source>
        <dbReference type="ARBA" id="ARBA00004651"/>
    </source>
</evidence>
<feature type="transmembrane region" description="Helical" evidence="8">
    <location>
        <begin position="209"/>
        <end position="229"/>
    </location>
</feature>
<comment type="subcellular location">
    <subcellularLocation>
        <location evidence="1">Cell membrane</location>
        <topology evidence="1">Multi-pass membrane protein</topology>
    </subcellularLocation>
</comment>
<comment type="similarity">
    <text evidence="2">Belongs to the tellurite-resistance/dicarboxylate transporter (TDT) family.</text>
</comment>
<dbReference type="InterPro" id="IPR004695">
    <property type="entry name" value="SLAC1/Mae1/Ssu1/TehA"/>
</dbReference>
<dbReference type="InterPro" id="IPR051629">
    <property type="entry name" value="Sulfite_efflux_TDT"/>
</dbReference>
<dbReference type="PANTHER" id="PTHR31686:SF1">
    <property type="entry name" value="SULFITE EFFLUX PUMP SSU1"/>
    <property type="match status" value="1"/>
</dbReference>
<evidence type="ECO:0000256" key="6">
    <source>
        <dbReference type="ARBA" id="ARBA00022989"/>
    </source>
</evidence>
<keyword evidence="3" id="KW-0813">Transport</keyword>
<protein>
    <submittedName>
        <fullName evidence="9">C4-dicarboxylate transporter/malic acid transport protein</fullName>
    </submittedName>
</protein>
<evidence type="ECO:0000256" key="4">
    <source>
        <dbReference type="ARBA" id="ARBA00022475"/>
    </source>
</evidence>
<dbReference type="Pfam" id="PF03595">
    <property type="entry name" value="SLAC1"/>
    <property type="match status" value="1"/>
</dbReference>
<feature type="transmembrane region" description="Helical" evidence="8">
    <location>
        <begin position="284"/>
        <end position="304"/>
    </location>
</feature>
<evidence type="ECO:0000256" key="7">
    <source>
        <dbReference type="ARBA" id="ARBA00023136"/>
    </source>
</evidence>
<accession>A0A3B0VJX1</accession>
<dbReference type="EMBL" id="UOEW01000159">
    <property type="protein sequence ID" value="VAW37109.1"/>
    <property type="molecule type" value="Genomic_DNA"/>
</dbReference>
<proteinExistence type="inferred from homology"/>
<dbReference type="CDD" id="cd09319">
    <property type="entry name" value="TDT_like_1"/>
    <property type="match status" value="1"/>
</dbReference>
<feature type="transmembrane region" description="Helical" evidence="8">
    <location>
        <begin position="249"/>
        <end position="272"/>
    </location>
</feature>
<keyword evidence="7 8" id="KW-0472">Membrane</keyword>
<dbReference type="PANTHER" id="PTHR31686">
    <property type="match status" value="1"/>
</dbReference>
<evidence type="ECO:0000256" key="8">
    <source>
        <dbReference type="SAM" id="Phobius"/>
    </source>
</evidence>
<evidence type="ECO:0000256" key="5">
    <source>
        <dbReference type="ARBA" id="ARBA00022692"/>
    </source>
</evidence>
<dbReference type="GO" id="GO:0000319">
    <property type="term" value="F:sulfite transmembrane transporter activity"/>
    <property type="evidence" value="ECO:0007669"/>
    <property type="project" value="TreeGrafter"/>
</dbReference>
<feature type="transmembrane region" description="Helical" evidence="8">
    <location>
        <begin position="176"/>
        <end position="197"/>
    </location>
</feature>
<evidence type="ECO:0000256" key="3">
    <source>
        <dbReference type="ARBA" id="ARBA00022448"/>
    </source>
</evidence>
<feature type="transmembrane region" description="Helical" evidence="8">
    <location>
        <begin position="79"/>
        <end position="96"/>
    </location>
</feature>
<feature type="transmembrane region" description="Helical" evidence="8">
    <location>
        <begin position="310"/>
        <end position="332"/>
    </location>
</feature>
<keyword evidence="5 8" id="KW-0812">Transmembrane</keyword>